<dbReference type="AlphaFoldDB" id="A0A7Z0I0Q6"/>
<feature type="signal peptide" evidence="1">
    <location>
        <begin position="1"/>
        <end position="19"/>
    </location>
</feature>
<protein>
    <submittedName>
        <fullName evidence="2">Uncharacterized protein</fullName>
    </submittedName>
</protein>
<dbReference type="Proteomes" id="UP000529417">
    <property type="component" value="Unassembled WGS sequence"/>
</dbReference>
<evidence type="ECO:0000313" key="3">
    <source>
        <dbReference type="Proteomes" id="UP000529417"/>
    </source>
</evidence>
<gene>
    <name evidence="2" type="ORF">HUK65_12430</name>
</gene>
<feature type="chain" id="PRO_5031504058" evidence="1">
    <location>
        <begin position="20"/>
        <end position="174"/>
    </location>
</feature>
<reference evidence="2 3" key="1">
    <citation type="journal article" date="2000" name="Arch. Microbiol.">
        <title>Rhodobaca bogoriensis gen. nov. and sp. nov., an alkaliphilic purple nonsulfur bacterium from African Rift Valley soda lakes.</title>
        <authorList>
            <person name="Milford A.D."/>
            <person name="Achenbach L.A."/>
            <person name="Jung D.O."/>
            <person name="Madigan M.T."/>
        </authorList>
    </citation>
    <scope>NUCLEOTIDE SEQUENCE [LARGE SCALE GENOMIC DNA]</scope>
    <source>
        <strain evidence="2 3">2376</strain>
    </source>
</reference>
<comment type="caution">
    <text evidence="2">The sequence shown here is derived from an EMBL/GenBank/DDBJ whole genome shotgun (WGS) entry which is preliminary data.</text>
</comment>
<dbReference type="EMBL" id="JACBXS010000025">
    <property type="protein sequence ID" value="NYS25800.1"/>
    <property type="molecule type" value="Genomic_DNA"/>
</dbReference>
<keyword evidence="3" id="KW-1185">Reference proteome</keyword>
<dbReference type="RefSeq" id="WP_179906598.1">
    <property type="nucleotide sequence ID" value="NZ_JACBXS010000025.1"/>
</dbReference>
<sequence length="174" mass="18465">MIRPMMTLAVALVPLPVLAQSPCLPLGAQVALCAEGTPWAEARALPLDDDFVSYEAPPLYLEASTSWITPGEAGTPEAALSALEAALAEDTAAEGAPLPLRRGRETVTTDHATITYDVFIEVDAGEAFPLAVMVLEDQGGWLTLMLSSDTPMEEDRFMAEADSLARLLRPAPEG</sequence>
<evidence type="ECO:0000256" key="1">
    <source>
        <dbReference type="SAM" id="SignalP"/>
    </source>
</evidence>
<accession>A0A7Z0I0Q6</accession>
<proteinExistence type="predicted"/>
<keyword evidence="1" id="KW-0732">Signal</keyword>
<name>A0A7Z0I0Q6_9RHOB</name>
<organism evidence="2 3">
    <name type="scientific">Rhabdonatronobacter sediminivivens</name>
    <dbReference type="NCBI Taxonomy" id="2743469"/>
    <lineage>
        <taxon>Bacteria</taxon>
        <taxon>Pseudomonadati</taxon>
        <taxon>Pseudomonadota</taxon>
        <taxon>Alphaproteobacteria</taxon>
        <taxon>Rhodobacterales</taxon>
        <taxon>Paracoccaceae</taxon>
        <taxon>Rhabdonatronobacter</taxon>
    </lineage>
</organism>
<evidence type="ECO:0000313" key="2">
    <source>
        <dbReference type="EMBL" id="NYS25800.1"/>
    </source>
</evidence>